<comment type="caution">
    <text evidence="8">Lacks conserved residue(s) required for the propagation of feature annotation.</text>
</comment>
<dbReference type="EMBL" id="MFEG01000031">
    <property type="protein sequence ID" value="OGE75332.1"/>
    <property type="molecule type" value="Genomic_DNA"/>
</dbReference>
<keyword evidence="4 8" id="KW-0547">Nucleotide-binding</keyword>
<evidence type="ECO:0000256" key="2">
    <source>
        <dbReference type="ARBA" id="ARBA00022679"/>
    </source>
</evidence>
<evidence type="ECO:0000259" key="9">
    <source>
        <dbReference type="Pfam" id="PF02223"/>
    </source>
</evidence>
<dbReference type="EC" id="2.7.4.9" evidence="8"/>
<evidence type="ECO:0000256" key="3">
    <source>
        <dbReference type="ARBA" id="ARBA00022727"/>
    </source>
</evidence>
<evidence type="ECO:0000313" key="10">
    <source>
        <dbReference type="EMBL" id="OGE75332.1"/>
    </source>
</evidence>
<keyword evidence="2 8" id="KW-0808">Transferase</keyword>
<dbReference type="Pfam" id="PF02223">
    <property type="entry name" value="Thymidylate_kin"/>
    <property type="match status" value="1"/>
</dbReference>
<dbReference type="CDD" id="cd01672">
    <property type="entry name" value="TMPK"/>
    <property type="match status" value="1"/>
</dbReference>
<dbReference type="NCBIfam" id="TIGR00041">
    <property type="entry name" value="DTMP_kinase"/>
    <property type="match status" value="1"/>
</dbReference>
<dbReference type="GO" id="GO:0006233">
    <property type="term" value="P:dTDP biosynthetic process"/>
    <property type="evidence" value="ECO:0007669"/>
    <property type="project" value="InterPro"/>
</dbReference>
<dbReference type="HAMAP" id="MF_00165">
    <property type="entry name" value="Thymidylate_kinase"/>
    <property type="match status" value="1"/>
</dbReference>
<dbReference type="GO" id="GO:0006235">
    <property type="term" value="P:dTTP biosynthetic process"/>
    <property type="evidence" value="ECO:0007669"/>
    <property type="project" value="UniProtKB-UniRule"/>
</dbReference>
<dbReference type="PANTHER" id="PTHR10344:SF4">
    <property type="entry name" value="UMP-CMP KINASE 2, MITOCHONDRIAL"/>
    <property type="match status" value="1"/>
</dbReference>
<dbReference type="InterPro" id="IPR027417">
    <property type="entry name" value="P-loop_NTPase"/>
</dbReference>
<dbReference type="GO" id="GO:0005737">
    <property type="term" value="C:cytoplasm"/>
    <property type="evidence" value="ECO:0007669"/>
    <property type="project" value="TreeGrafter"/>
</dbReference>
<evidence type="ECO:0000256" key="4">
    <source>
        <dbReference type="ARBA" id="ARBA00022741"/>
    </source>
</evidence>
<comment type="catalytic activity">
    <reaction evidence="7 8">
        <text>dTMP + ATP = dTDP + ADP</text>
        <dbReference type="Rhea" id="RHEA:13517"/>
        <dbReference type="ChEBI" id="CHEBI:30616"/>
        <dbReference type="ChEBI" id="CHEBI:58369"/>
        <dbReference type="ChEBI" id="CHEBI:63528"/>
        <dbReference type="ChEBI" id="CHEBI:456216"/>
        <dbReference type="EC" id="2.7.4.9"/>
    </reaction>
</comment>
<evidence type="ECO:0000256" key="6">
    <source>
        <dbReference type="ARBA" id="ARBA00022840"/>
    </source>
</evidence>
<dbReference type="GO" id="GO:0004798">
    <property type="term" value="F:dTMP kinase activity"/>
    <property type="evidence" value="ECO:0007669"/>
    <property type="project" value="UniProtKB-UniRule"/>
</dbReference>
<comment type="similarity">
    <text evidence="1 8">Belongs to the thymidylate kinase family.</text>
</comment>
<organism evidence="10 11">
    <name type="scientific">Candidatus Doudnabacteria bacterium RIFCSPHIGHO2_01_52_17</name>
    <dbReference type="NCBI Taxonomy" id="1817820"/>
    <lineage>
        <taxon>Bacteria</taxon>
        <taxon>Candidatus Doudnaibacteriota</taxon>
    </lineage>
</organism>
<dbReference type="InterPro" id="IPR018094">
    <property type="entry name" value="Thymidylate_kinase"/>
</dbReference>
<feature type="domain" description="Thymidylate kinase-like" evidence="9">
    <location>
        <begin position="10"/>
        <end position="191"/>
    </location>
</feature>
<dbReference type="InterPro" id="IPR039430">
    <property type="entry name" value="Thymidylate_kin-like_dom"/>
</dbReference>
<evidence type="ECO:0000256" key="5">
    <source>
        <dbReference type="ARBA" id="ARBA00022777"/>
    </source>
</evidence>
<keyword evidence="3 8" id="KW-0545">Nucleotide biosynthesis</keyword>
<evidence type="ECO:0000256" key="1">
    <source>
        <dbReference type="ARBA" id="ARBA00009776"/>
    </source>
</evidence>
<proteinExistence type="inferred from homology"/>
<dbReference type="Gene3D" id="3.40.50.300">
    <property type="entry name" value="P-loop containing nucleotide triphosphate hydrolases"/>
    <property type="match status" value="1"/>
</dbReference>
<evidence type="ECO:0000313" key="11">
    <source>
        <dbReference type="Proteomes" id="UP000176547"/>
    </source>
</evidence>
<dbReference type="PANTHER" id="PTHR10344">
    <property type="entry name" value="THYMIDYLATE KINASE"/>
    <property type="match status" value="1"/>
</dbReference>
<protein>
    <recommendedName>
        <fullName evidence="8">Thymidylate kinase</fullName>
        <ecNumber evidence="8">2.7.4.9</ecNumber>
    </recommendedName>
    <alternativeName>
        <fullName evidence="8">dTMP kinase</fullName>
    </alternativeName>
</protein>
<keyword evidence="5 8" id="KW-0418">Kinase</keyword>
<dbReference type="Proteomes" id="UP000176547">
    <property type="component" value="Unassembled WGS sequence"/>
</dbReference>
<reference evidence="10 11" key="1">
    <citation type="journal article" date="2016" name="Nat. Commun.">
        <title>Thousands of microbial genomes shed light on interconnected biogeochemical processes in an aquifer system.</title>
        <authorList>
            <person name="Anantharaman K."/>
            <person name="Brown C.T."/>
            <person name="Hug L.A."/>
            <person name="Sharon I."/>
            <person name="Castelle C.J."/>
            <person name="Probst A.J."/>
            <person name="Thomas B.C."/>
            <person name="Singh A."/>
            <person name="Wilkins M.J."/>
            <person name="Karaoz U."/>
            <person name="Brodie E.L."/>
            <person name="Williams K.H."/>
            <person name="Hubbard S.S."/>
            <person name="Banfield J.F."/>
        </authorList>
    </citation>
    <scope>NUCLEOTIDE SEQUENCE [LARGE SCALE GENOMIC DNA]</scope>
</reference>
<dbReference type="GO" id="GO:0006227">
    <property type="term" value="P:dUDP biosynthetic process"/>
    <property type="evidence" value="ECO:0007669"/>
    <property type="project" value="TreeGrafter"/>
</dbReference>
<evidence type="ECO:0000256" key="7">
    <source>
        <dbReference type="ARBA" id="ARBA00048743"/>
    </source>
</evidence>
<accession>A0A1F5NCQ3</accession>
<comment type="caution">
    <text evidence="10">The sequence shown here is derived from an EMBL/GenBank/DDBJ whole genome shotgun (WGS) entry which is preliminary data.</text>
</comment>
<evidence type="ECO:0000256" key="8">
    <source>
        <dbReference type="HAMAP-Rule" id="MF_00165"/>
    </source>
</evidence>
<sequence>MAKKGFFVVFEGPDGSGQSTQVELLVNYLKAKGCKVLATKEPTLQSKAGKTIREALDEKIKLGPQELQGLFTKDRASHLKNIILPALKRGKIVISDRYFFSSFAFGAANGVSLDWLVRMNKMFLHPDLTLILDVPAEVSVGRIEKRGKLKTLFEKKQKLEKVIKIYRIFPRRFSNVYLVDGRKPIPKVFQSVRKIVRSKLNI</sequence>
<comment type="function">
    <text evidence="8">Phosphorylation of dTMP to form dTDP in both de novo and salvage pathways of dTTP synthesis.</text>
</comment>
<name>A0A1F5NCQ3_9BACT</name>
<dbReference type="GO" id="GO:0005524">
    <property type="term" value="F:ATP binding"/>
    <property type="evidence" value="ECO:0007669"/>
    <property type="project" value="UniProtKB-UniRule"/>
</dbReference>
<dbReference type="SUPFAM" id="SSF52540">
    <property type="entry name" value="P-loop containing nucleoside triphosphate hydrolases"/>
    <property type="match status" value="1"/>
</dbReference>
<gene>
    <name evidence="8" type="primary">tmk</name>
    <name evidence="10" type="ORF">A3K06_01845</name>
</gene>
<keyword evidence="6 8" id="KW-0067">ATP-binding</keyword>
<dbReference type="AlphaFoldDB" id="A0A1F5NCQ3"/>